<dbReference type="InterPro" id="IPR000055">
    <property type="entry name" value="Restrct_endonuc_typeI_TRD"/>
</dbReference>
<feature type="domain" description="Type I restriction modification DNA specificity" evidence="5">
    <location>
        <begin position="224"/>
        <end position="406"/>
    </location>
</feature>
<gene>
    <name evidence="6" type="ORF">H8D96_02160</name>
</gene>
<dbReference type="Gene3D" id="3.90.220.20">
    <property type="entry name" value="DNA methylase specificity domains"/>
    <property type="match status" value="2"/>
</dbReference>
<evidence type="ECO:0000256" key="3">
    <source>
        <dbReference type="ARBA" id="ARBA00023125"/>
    </source>
</evidence>
<evidence type="ECO:0000313" key="7">
    <source>
        <dbReference type="Proteomes" id="UP000605201"/>
    </source>
</evidence>
<evidence type="ECO:0000256" key="2">
    <source>
        <dbReference type="ARBA" id="ARBA00022747"/>
    </source>
</evidence>
<organism evidence="6 7">
    <name type="scientific">Candidatus Desulfatibia vada</name>
    <dbReference type="NCBI Taxonomy" id="2841696"/>
    <lineage>
        <taxon>Bacteria</taxon>
        <taxon>Pseudomonadati</taxon>
        <taxon>Thermodesulfobacteriota</taxon>
        <taxon>Desulfobacteria</taxon>
        <taxon>Desulfobacterales</taxon>
        <taxon>Desulfobacterales incertae sedis</taxon>
        <taxon>Candidatus Desulfatibia</taxon>
    </lineage>
</organism>
<keyword evidence="3" id="KW-0238">DNA-binding</keyword>
<evidence type="ECO:0000256" key="1">
    <source>
        <dbReference type="ARBA" id="ARBA00010923"/>
    </source>
</evidence>
<dbReference type="PANTHER" id="PTHR30408">
    <property type="entry name" value="TYPE-1 RESTRICTION ENZYME ECOKI SPECIFICITY PROTEIN"/>
    <property type="match status" value="1"/>
</dbReference>
<keyword evidence="2" id="KW-0680">Restriction system</keyword>
<dbReference type="InterPro" id="IPR052021">
    <property type="entry name" value="Type-I_RS_S_subunit"/>
</dbReference>
<feature type="coiled-coil region" evidence="4">
    <location>
        <begin position="385"/>
        <end position="419"/>
    </location>
</feature>
<dbReference type="Proteomes" id="UP000605201">
    <property type="component" value="Unassembled WGS sequence"/>
</dbReference>
<name>A0A8J6TPM2_9BACT</name>
<evidence type="ECO:0000256" key="4">
    <source>
        <dbReference type="SAM" id="Coils"/>
    </source>
</evidence>
<evidence type="ECO:0000259" key="5">
    <source>
        <dbReference type="Pfam" id="PF01420"/>
    </source>
</evidence>
<dbReference type="GO" id="GO:0004519">
    <property type="term" value="F:endonuclease activity"/>
    <property type="evidence" value="ECO:0007669"/>
    <property type="project" value="UniProtKB-KW"/>
</dbReference>
<comment type="caution">
    <text evidence="6">The sequence shown here is derived from an EMBL/GenBank/DDBJ whole genome shotgun (WGS) entry which is preliminary data.</text>
</comment>
<feature type="domain" description="Type I restriction modification DNA specificity" evidence="5">
    <location>
        <begin position="7"/>
        <end position="182"/>
    </location>
</feature>
<dbReference type="CDD" id="cd17256">
    <property type="entry name" value="RMtype1_S_EcoJA65PI-TRD1-CR1_like"/>
    <property type="match status" value="1"/>
</dbReference>
<dbReference type="GO" id="GO:0003677">
    <property type="term" value="F:DNA binding"/>
    <property type="evidence" value="ECO:0007669"/>
    <property type="project" value="UniProtKB-KW"/>
</dbReference>
<protein>
    <submittedName>
        <fullName evidence="6">Restriction endonuclease subunit S</fullName>
    </submittedName>
</protein>
<keyword evidence="4" id="KW-0175">Coiled coil</keyword>
<dbReference type="EMBL" id="JACNIG010000073">
    <property type="protein sequence ID" value="MBC8430702.1"/>
    <property type="molecule type" value="Genomic_DNA"/>
</dbReference>
<dbReference type="Pfam" id="PF01420">
    <property type="entry name" value="Methylase_S"/>
    <property type="match status" value="2"/>
</dbReference>
<dbReference type="GO" id="GO:0009307">
    <property type="term" value="P:DNA restriction-modification system"/>
    <property type="evidence" value="ECO:0007669"/>
    <property type="project" value="UniProtKB-KW"/>
</dbReference>
<reference evidence="6 7" key="1">
    <citation type="submission" date="2020-08" db="EMBL/GenBank/DDBJ databases">
        <title>Bridging the membrane lipid divide: bacteria of the FCB group superphylum have the potential to synthesize archaeal ether lipids.</title>
        <authorList>
            <person name="Villanueva L."/>
            <person name="Von Meijenfeldt F.A.B."/>
            <person name="Westbye A.B."/>
            <person name="Yadav S."/>
            <person name="Hopmans E.C."/>
            <person name="Dutilh B.E."/>
            <person name="Sinninghe Damste J.S."/>
        </authorList>
    </citation>
    <scope>NUCLEOTIDE SEQUENCE [LARGE SCALE GENOMIC DNA]</scope>
    <source>
        <strain evidence="6">NIOZ-UU17</strain>
    </source>
</reference>
<dbReference type="SUPFAM" id="SSF116734">
    <property type="entry name" value="DNA methylase specificity domain"/>
    <property type="match status" value="2"/>
</dbReference>
<keyword evidence="6" id="KW-0378">Hydrolase</keyword>
<dbReference type="PANTHER" id="PTHR30408:SF12">
    <property type="entry name" value="TYPE I RESTRICTION ENZYME MJAVIII SPECIFICITY SUBUNIT"/>
    <property type="match status" value="1"/>
</dbReference>
<proteinExistence type="inferred from homology"/>
<sequence>MIELQYPENWNCTRLKNVALINKNSLSTSTHADYILNYLEISNVNNRGIISKNEIRELFFLDAPSRARRIVRNGDTVISSVRPNLQAIAYIKHTSGNLIASTGFYVVTPIQQRLDDKYTYYLLISDGSKQHMEAVAKGVGYPAVDDKDFVTLKFAIPSLLEQHRIAAYLDKTCAAIEKAIEAKQKQLEILDALRKSIIHKSATRGLDDSVELKDSGVEWLGRIPIHWNVYRLKDISSKIGSGVTPEGGASSYVDEGIPLFRSQNIHFDGLRLDDIALITEEQHNSMSNTKVQGGDVLLNITGASLGRCHYVPKDFGDANVNQHVCIIRAYRKLYFEFLNFFLSSDTGQKQIFSGFRGASREGLNFREIKNFLLPIPLEKEQVEICNYLSKKFEEFELLKNNLENQISTLEQYRKSLIHECVTGKRRITEGDVQGQL</sequence>
<dbReference type="InterPro" id="IPR044946">
    <property type="entry name" value="Restrct_endonuc_typeI_TRD_sf"/>
</dbReference>
<keyword evidence="6" id="KW-0255">Endonuclease</keyword>
<comment type="similarity">
    <text evidence="1">Belongs to the type-I restriction system S methylase family.</text>
</comment>
<keyword evidence="6" id="KW-0540">Nuclease</keyword>
<accession>A0A8J6TPM2</accession>
<dbReference type="AlphaFoldDB" id="A0A8J6TPM2"/>
<evidence type="ECO:0000313" key="6">
    <source>
        <dbReference type="EMBL" id="MBC8430702.1"/>
    </source>
</evidence>